<sequence>MRRKVFDLLASAGGIVIALILVVAGALAMWGYSFTNSSVHDQLARQEITFPPASAFAHPKAGTEITPSMIPSVSQYAGQQLLTGQQAKVYANDFIAVHLSEMPYNGVYSKISAAAMAQPNNASLKALQQTSFQGTTLRGLLLEAYAFSVFGTIAFWAGIACFIAAAVMLTLVGLGFWHAHRTAEEEEILVHHAPVGGTPAIG</sequence>
<name>A0ABW9QS07_9ACTN</name>
<evidence type="ECO:0000256" key="1">
    <source>
        <dbReference type="SAM" id="Phobius"/>
    </source>
</evidence>
<keyword evidence="3" id="KW-1185">Reference proteome</keyword>
<proteinExistence type="predicted"/>
<feature type="transmembrane region" description="Helical" evidence="1">
    <location>
        <begin position="144"/>
        <end position="177"/>
    </location>
</feature>
<keyword evidence="1" id="KW-0812">Transmembrane</keyword>
<comment type="caution">
    <text evidence="2">The sequence shown here is derived from an EMBL/GenBank/DDBJ whole genome shotgun (WGS) entry which is preliminary data.</text>
</comment>
<keyword evidence="1" id="KW-1133">Transmembrane helix</keyword>
<dbReference type="Proteomes" id="UP000437736">
    <property type="component" value="Unassembled WGS sequence"/>
</dbReference>
<organism evidence="2 3">
    <name type="scientific">Acidiferrimicrobium australe</name>
    <dbReference type="NCBI Taxonomy" id="2664430"/>
    <lineage>
        <taxon>Bacteria</taxon>
        <taxon>Bacillati</taxon>
        <taxon>Actinomycetota</taxon>
        <taxon>Acidimicrobiia</taxon>
        <taxon>Acidimicrobiales</taxon>
        <taxon>Acidimicrobiaceae</taxon>
        <taxon>Acidiferrimicrobium</taxon>
    </lineage>
</organism>
<reference evidence="2 3" key="1">
    <citation type="submission" date="2019-11" db="EMBL/GenBank/DDBJ databases">
        <title>Acidiferrimicrobium australis gen. nov., sp. nov., an acidophilic and obligately heterotrophic, member of the Actinobacteria that catalyses dissimilatory oxido- reduction of iron isolated from metal-rich acidic water in Chile.</title>
        <authorList>
            <person name="Gonzalez D."/>
            <person name="Huber K."/>
            <person name="Hedrich S."/>
            <person name="Rojas-Villalobos C."/>
            <person name="Quatrini R."/>
            <person name="Dinamarca M.A."/>
            <person name="Schwarz A."/>
            <person name="Canales C."/>
            <person name="Nancucheo I."/>
        </authorList>
    </citation>
    <scope>NUCLEOTIDE SEQUENCE [LARGE SCALE GENOMIC DNA]</scope>
    <source>
        <strain evidence="2 3">USS-CCA1</strain>
    </source>
</reference>
<accession>A0ABW9QS07</accession>
<keyword evidence="1" id="KW-0472">Membrane</keyword>
<dbReference type="EMBL" id="WJHE01000248">
    <property type="protein sequence ID" value="MST32214.1"/>
    <property type="molecule type" value="Genomic_DNA"/>
</dbReference>
<evidence type="ECO:0000313" key="2">
    <source>
        <dbReference type="EMBL" id="MST32214.1"/>
    </source>
</evidence>
<evidence type="ECO:0008006" key="4">
    <source>
        <dbReference type="Google" id="ProtNLM"/>
    </source>
</evidence>
<feature type="transmembrane region" description="Helical" evidence="1">
    <location>
        <begin position="12"/>
        <end position="32"/>
    </location>
</feature>
<protein>
    <recommendedName>
        <fullName evidence="4">Aromatic ring-opening dioxygenase LigA</fullName>
    </recommendedName>
</protein>
<gene>
    <name evidence="2" type="ORF">GHK86_05670</name>
</gene>
<evidence type="ECO:0000313" key="3">
    <source>
        <dbReference type="Proteomes" id="UP000437736"/>
    </source>
</evidence>